<feature type="compositionally biased region" description="Low complexity" evidence="1">
    <location>
        <begin position="191"/>
        <end position="204"/>
    </location>
</feature>
<organism evidence="4 5">
    <name type="scientific">Wolfiporia cocos (strain MD-104)</name>
    <name type="common">Brown rot fungus</name>
    <dbReference type="NCBI Taxonomy" id="742152"/>
    <lineage>
        <taxon>Eukaryota</taxon>
        <taxon>Fungi</taxon>
        <taxon>Dikarya</taxon>
        <taxon>Basidiomycota</taxon>
        <taxon>Agaricomycotina</taxon>
        <taxon>Agaricomycetes</taxon>
        <taxon>Polyporales</taxon>
        <taxon>Phaeolaceae</taxon>
        <taxon>Wolfiporia</taxon>
    </lineage>
</organism>
<gene>
    <name evidence="4" type="ORF">WOLCODRAFT_144166</name>
</gene>
<dbReference type="OMA" id="KSCESRY"/>
<feature type="compositionally biased region" description="Low complexity" evidence="1">
    <location>
        <begin position="382"/>
        <end position="401"/>
    </location>
</feature>
<accession>A0A2H3K2P6</accession>
<dbReference type="EMBL" id="KB468124">
    <property type="protein sequence ID" value="PCH42667.1"/>
    <property type="molecule type" value="Genomic_DNA"/>
</dbReference>
<feature type="region of interest" description="Disordered" evidence="1">
    <location>
        <begin position="281"/>
        <end position="314"/>
    </location>
</feature>
<feature type="transmembrane region" description="Helical" evidence="2">
    <location>
        <begin position="241"/>
        <end position="262"/>
    </location>
</feature>
<evidence type="ECO:0008006" key="6">
    <source>
        <dbReference type="Google" id="ProtNLM"/>
    </source>
</evidence>
<feature type="region of interest" description="Disordered" evidence="1">
    <location>
        <begin position="191"/>
        <end position="234"/>
    </location>
</feature>
<feature type="region of interest" description="Disordered" evidence="1">
    <location>
        <begin position="371"/>
        <end position="474"/>
    </location>
</feature>
<feature type="signal peptide" evidence="3">
    <location>
        <begin position="1"/>
        <end position="23"/>
    </location>
</feature>
<sequence length="540" mass="55458">MPPGHQSLLLLITFSLSSLSTLAAPALSGFTADVVTETILVLPTSFPPASSTSGPDTSIVATSASQLPAPDLLASELSAGSLSWAAVTETVLHIASPTSALPSGSYEASSQAPATLDATSSGTLMTSSQSGQTYSAHATTLSAPSSSSAHSVADVLSSSSSASSTTRTTLYVPSSLGLATHVHDIASSPSATSLTSATTSPASSVAQDVSEPTDSLLADPNPTSEPQSASNAASQQARRSAVVAAFLVIGTLTTLGLTIMCMRCKVISRLRRVKRRSRKVRFDLGDSEQGQQATAPPVLREKDAEKNSLVPGPPMYDSVTLPVLAQQPHPSACAPPPVAQADWRVFASNTDGQFEDVTHILSTDVFAPLERGNGSGSPTADSILSTSSAHSSSEGSTSRTSGAAESYKSCESRYSTPSVERRSRDGPPGSGSADSMYPSISYRSPSPTSPTSPELVQTPEQGAHVSACPVSPLGSKDSRVLRHGLCEADDADAGSEWDVARAYRAPHSSLGKDSVISVVVEDMDADVVDVGGRKCLLVQG</sequence>
<protein>
    <recommendedName>
        <fullName evidence="6">REJ domain-containing protein</fullName>
    </recommendedName>
</protein>
<evidence type="ECO:0000313" key="5">
    <source>
        <dbReference type="Proteomes" id="UP000218811"/>
    </source>
</evidence>
<keyword evidence="2" id="KW-1133">Transmembrane helix</keyword>
<evidence type="ECO:0000256" key="2">
    <source>
        <dbReference type="SAM" id="Phobius"/>
    </source>
</evidence>
<dbReference type="Proteomes" id="UP000218811">
    <property type="component" value="Unassembled WGS sequence"/>
</dbReference>
<reference evidence="4 5" key="1">
    <citation type="journal article" date="2012" name="Science">
        <title>The Paleozoic origin of enzymatic lignin decomposition reconstructed from 31 fungal genomes.</title>
        <authorList>
            <person name="Floudas D."/>
            <person name="Binder M."/>
            <person name="Riley R."/>
            <person name="Barry K."/>
            <person name="Blanchette R.A."/>
            <person name="Henrissat B."/>
            <person name="Martinez A.T."/>
            <person name="Otillar R."/>
            <person name="Spatafora J.W."/>
            <person name="Yadav J.S."/>
            <person name="Aerts A."/>
            <person name="Benoit I."/>
            <person name="Boyd A."/>
            <person name="Carlson A."/>
            <person name="Copeland A."/>
            <person name="Coutinho P.M."/>
            <person name="de Vries R.P."/>
            <person name="Ferreira P."/>
            <person name="Findley K."/>
            <person name="Foster B."/>
            <person name="Gaskell J."/>
            <person name="Glotzer D."/>
            <person name="Gorecki P."/>
            <person name="Heitman J."/>
            <person name="Hesse C."/>
            <person name="Hori C."/>
            <person name="Igarashi K."/>
            <person name="Jurgens J.A."/>
            <person name="Kallen N."/>
            <person name="Kersten P."/>
            <person name="Kohler A."/>
            <person name="Kuees U."/>
            <person name="Kumar T.K.A."/>
            <person name="Kuo A."/>
            <person name="LaButti K."/>
            <person name="Larrondo L.F."/>
            <person name="Lindquist E."/>
            <person name="Ling A."/>
            <person name="Lombard V."/>
            <person name="Lucas S."/>
            <person name="Lundell T."/>
            <person name="Martin R."/>
            <person name="McLaughlin D.J."/>
            <person name="Morgenstern I."/>
            <person name="Morin E."/>
            <person name="Murat C."/>
            <person name="Nagy L.G."/>
            <person name="Nolan M."/>
            <person name="Ohm R.A."/>
            <person name="Patyshakuliyeva A."/>
            <person name="Rokas A."/>
            <person name="Ruiz-Duenas F.J."/>
            <person name="Sabat G."/>
            <person name="Salamov A."/>
            <person name="Samejima M."/>
            <person name="Schmutz J."/>
            <person name="Slot J.C."/>
            <person name="St John F."/>
            <person name="Stenlid J."/>
            <person name="Sun H."/>
            <person name="Sun S."/>
            <person name="Syed K."/>
            <person name="Tsang A."/>
            <person name="Wiebenga A."/>
            <person name="Young D."/>
            <person name="Pisabarro A."/>
            <person name="Eastwood D.C."/>
            <person name="Martin F."/>
            <person name="Cullen D."/>
            <person name="Grigoriev I.V."/>
            <person name="Hibbett D.S."/>
        </authorList>
    </citation>
    <scope>NUCLEOTIDE SEQUENCE [LARGE SCALE GENOMIC DNA]</scope>
    <source>
        <strain evidence="4 5">MD-104</strain>
    </source>
</reference>
<keyword evidence="2" id="KW-0472">Membrane</keyword>
<evidence type="ECO:0000256" key="1">
    <source>
        <dbReference type="SAM" id="MobiDB-lite"/>
    </source>
</evidence>
<keyword evidence="5" id="KW-1185">Reference proteome</keyword>
<evidence type="ECO:0000313" key="4">
    <source>
        <dbReference type="EMBL" id="PCH42667.1"/>
    </source>
</evidence>
<keyword evidence="2" id="KW-0812">Transmembrane</keyword>
<evidence type="ECO:0000256" key="3">
    <source>
        <dbReference type="SAM" id="SignalP"/>
    </source>
</evidence>
<proteinExistence type="predicted"/>
<feature type="chain" id="PRO_5013837048" description="REJ domain-containing protein" evidence="3">
    <location>
        <begin position="24"/>
        <end position="540"/>
    </location>
</feature>
<dbReference type="OrthoDB" id="2758596at2759"/>
<feature type="compositionally biased region" description="Low complexity" evidence="1">
    <location>
        <begin position="435"/>
        <end position="453"/>
    </location>
</feature>
<dbReference type="AlphaFoldDB" id="A0A2H3K2P6"/>
<name>A0A2H3K2P6_WOLCO</name>
<keyword evidence="3" id="KW-0732">Signal</keyword>